<dbReference type="AlphaFoldDB" id="A0A382B5A2"/>
<name>A0A382B5A2_9ZZZZ</name>
<comment type="subcellular location">
    <subcellularLocation>
        <location evidence="1">Cell membrane</location>
        <topology evidence="1">Multi-pass membrane protein</topology>
    </subcellularLocation>
</comment>
<keyword evidence="3" id="KW-0328">Glycosyltransferase</keyword>
<evidence type="ECO:0000259" key="9">
    <source>
        <dbReference type="Pfam" id="PF13231"/>
    </source>
</evidence>
<dbReference type="GO" id="GO:0005886">
    <property type="term" value="C:plasma membrane"/>
    <property type="evidence" value="ECO:0007669"/>
    <property type="project" value="UniProtKB-SubCell"/>
</dbReference>
<gene>
    <name evidence="10" type="ORF">METZ01_LOCUS161306</name>
</gene>
<evidence type="ECO:0000256" key="5">
    <source>
        <dbReference type="ARBA" id="ARBA00022692"/>
    </source>
</evidence>
<dbReference type="InterPro" id="IPR038731">
    <property type="entry name" value="RgtA/B/C-like"/>
</dbReference>
<keyword evidence="5 8" id="KW-0812">Transmembrane</keyword>
<dbReference type="GO" id="GO:0016763">
    <property type="term" value="F:pentosyltransferase activity"/>
    <property type="evidence" value="ECO:0007669"/>
    <property type="project" value="TreeGrafter"/>
</dbReference>
<evidence type="ECO:0000256" key="2">
    <source>
        <dbReference type="ARBA" id="ARBA00022475"/>
    </source>
</evidence>
<keyword evidence="4" id="KW-0808">Transferase</keyword>
<keyword evidence="7 8" id="KW-0472">Membrane</keyword>
<evidence type="ECO:0000256" key="7">
    <source>
        <dbReference type="ARBA" id="ARBA00023136"/>
    </source>
</evidence>
<sequence length="542" mass="62547">MDNQPGEGIFLRYWDLISLFVILLIITKLRFPFLEIPLERDEGAYAYMAQLLLEGVPPYTQAYSLYFPGLFIIYALTFLILGQTIFAIHFCLLIANLITIVIIFLIGKKIFNSLTGIVSGATFGLLGLNPYAQGLFSHGEPFTMLFICSGIYILLLGIDSKKKSLFLWSGLFFGLGLLIKQNALVFIGLPIVYFYWALFRKSHRSRRSWFDALCFFTFGYFIPLAIFFIFCLITGSWEQMFFWTFIMPTEMTPSISITRAVYQFKILTLPIIKSSPLFFWTAAIGLLSPLWDKTSRLAVIFIVMFFVFSFFTMSLVFYFRAHYFLCLFPATALLTGVGFYSMNNLIKKIPLKKINHIITAGFVFIFFSYSIFDQRKFFFQTNPEVVSRIIYGNNPFPESLVIADYIKEHSAPSDKIAILGSEPQILFYADRISSSKHIFMYYLMGNHLHALTMQKEAMTDIELTKPPILINVVIPTSWLFQKDSKSMLFHWLDGFVSKNYKLAGVVEIQDLNTTNYYWGVDTTKFVPKESNFIQIYQRKQSS</sequence>
<evidence type="ECO:0000256" key="4">
    <source>
        <dbReference type="ARBA" id="ARBA00022679"/>
    </source>
</evidence>
<dbReference type="PANTHER" id="PTHR33908:SF11">
    <property type="entry name" value="MEMBRANE PROTEIN"/>
    <property type="match status" value="1"/>
</dbReference>
<accession>A0A382B5A2</accession>
<feature type="domain" description="Glycosyltransferase RgtA/B/C/D-like" evidence="9">
    <location>
        <begin position="69"/>
        <end position="223"/>
    </location>
</feature>
<feature type="transmembrane region" description="Helical" evidence="8">
    <location>
        <begin position="274"/>
        <end position="291"/>
    </location>
</feature>
<dbReference type="EMBL" id="UINC01028085">
    <property type="protein sequence ID" value="SVB08452.1"/>
    <property type="molecule type" value="Genomic_DNA"/>
</dbReference>
<dbReference type="PANTHER" id="PTHR33908">
    <property type="entry name" value="MANNOSYLTRANSFERASE YKCB-RELATED"/>
    <property type="match status" value="1"/>
</dbReference>
<feature type="transmembrane region" description="Helical" evidence="8">
    <location>
        <begin position="86"/>
        <end position="104"/>
    </location>
</feature>
<feature type="transmembrane region" description="Helical" evidence="8">
    <location>
        <begin position="170"/>
        <end position="198"/>
    </location>
</feature>
<dbReference type="GO" id="GO:0008610">
    <property type="term" value="P:lipid biosynthetic process"/>
    <property type="evidence" value="ECO:0007669"/>
    <property type="project" value="UniProtKB-ARBA"/>
</dbReference>
<evidence type="ECO:0000313" key="10">
    <source>
        <dbReference type="EMBL" id="SVB08452.1"/>
    </source>
</evidence>
<keyword evidence="6 8" id="KW-1133">Transmembrane helix</keyword>
<evidence type="ECO:0000256" key="8">
    <source>
        <dbReference type="SAM" id="Phobius"/>
    </source>
</evidence>
<feature type="transmembrane region" description="Helical" evidence="8">
    <location>
        <begin position="141"/>
        <end position="158"/>
    </location>
</feature>
<feature type="transmembrane region" description="Helical" evidence="8">
    <location>
        <begin position="12"/>
        <end position="31"/>
    </location>
</feature>
<feature type="transmembrane region" description="Helical" evidence="8">
    <location>
        <begin position="297"/>
        <end position="318"/>
    </location>
</feature>
<evidence type="ECO:0000256" key="1">
    <source>
        <dbReference type="ARBA" id="ARBA00004651"/>
    </source>
</evidence>
<feature type="transmembrane region" description="Helical" evidence="8">
    <location>
        <begin position="323"/>
        <end position="342"/>
    </location>
</feature>
<dbReference type="Pfam" id="PF13231">
    <property type="entry name" value="PMT_2"/>
    <property type="match status" value="1"/>
</dbReference>
<keyword evidence="2" id="KW-1003">Cell membrane</keyword>
<evidence type="ECO:0000256" key="6">
    <source>
        <dbReference type="ARBA" id="ARBA00022989"/>
    </source>
</evidence>
<feature type="transmembrane region" description="Helical" evidence="8">
    <location>
        <begin position="354"/>
        <end position="372"/>
    </location>
</feature>
<dbReference type="InterPro" id="IPR050297">
    <property type="entry name" value="LipidA_mod_glycosyltrf_83"/>
</dbReference>
<proteinExistence type="predicted"/>
<feature type="transmembrane region" description="Helical" evidence="8">
    <location>
        <begin position="110"/>
        <end position="129"/>
    </location>
</feature>
<feature type="transmembrane region" description="Helical" evidence="8">
    <location>
        <begin position="210"/>
        <end position="235"/>
    </location>
</feature>
<protein>
    <recommendedName>
        <fullName evidence="9">Glycosyltransferase RgtA/B/C/D-like domain-containing protein</fullName>
    </recommendedName>
</protein>
<organism evidence="10">
    <name type="scientific">marine metagenome</name>
    <dbReference type="NCBI Taxonomy" id="408172"/>
    <lineage>
        <taxon>unclassified sequences</taxon>
        <taxon>metagenomes</taxon>
        <taxon>ecological metagenomes</taxon>
    </lineage>
</organism>
<reference evidence="10" key="1">
    <citation type="submission" date="2018-05" db="EMBL/GenBank/DDBJ databases">
        <authorList>
            <person name="Lanie J.A."/>
            <person name="Ng W.-L."/>
            <person name="Kazmierczak K.M."/>
            <person name="Andrzejewski T.M."/>
            <person name="Davidsen T.M."/>
            <person name="Wayne K.J."/>
            <person name="Tettelin H."/>
            <person name="Glass J.I."/>
            <person name="Rusch D."/>
            <person name="Podicherti R."/>
            <person name="Tsui H.-C.T."/>
            <person name="Winkler M.E."/>
        </authorList>
    </citation>
    <scope>NUCLEOTIDE SEQUENCE</scope>
</reference>
<feature type="transmembrane region" description="Helical" evidence="8">
    <location>
        <begin position="63"/>
        <end position="81"/>
    </location>
</feature>
<evidence type="ECO:0000256" key="3">
    <source>
        <dbReference type="ARBA" id="ARBA00022676"/>
    </source>
</evidence>